<accession>A0ABT0YIW8</accession>
<evidence type="ECO:0000256" key="1">
    <source>
        <dbReference type="ARBA" id="ARBA00022801"/>
    </source>
</evidence>
<name>A0ABT0YIW8_9BURK</name>
<dbReference type="Gene3D" id="3.40.50.850">
    <property type="entry name" value="Isochorismatase-like"/>
    <property type="match status" value="1"/>
</dbReference>
<dbReference type="PANTHER" id="PTHR43540:SF6">
    <property type="entry name" value="ISOCHORISMATASE-LIKE DOMAIN-CONTAINING PROTEIN"/>
    <property type="match status" value="1"/>
</dbReference>
<dbReference type="Proteomes" id="UP001165541">
    <property type="component" value="Unassembled WGS sequence"/>
</dbReference>
<evidence type="ECO:0000313" key="4">
    <source>
        <dbReference type="Proteomes" id="UP001165541"/>
    </source>
</evidence>
<evidence type="ECO:0000259" key="2">
    <source>
        <dbReference type="Pfam" id="PF00857"/>
    </source>
</evidence>
<evidence type="ECO:0000313" key="3">
    <source>
        <dbReference type="EMBL" id="MCM5678598.1"/>
    </source>
</evidence>
<dbReference type="InterPro" id="IPR000868">
    <property type="entry name" value="Isochorismatase-like_dom"/>
</dbReference>
<reference evidence="3" key="1">
    <citation type="submission" date="2022-05" db="EMBL/GenBank/DDBJ databases">
        <title>Schlegelella sp. nov., isolated from mangrove soil.</title>
        <authorList>
            <person name="Liu Y."/>
            <person name="Ge X."/>
            <person name="Liu W."/>
        </authorList>
    </citation>
    <scope>NUCLEOTIDE SEQUENCE</scope>
    <source>
        <strain evidence="3">S2-27</strain>
    </source>
</reference>
<dbReference type="Pfam" id="PF00857">
    <property type="entry name" value="Isochorismatase"/>
    <property type="match status" value="1"/>
</dbReference>
<feature type="domain" description="Isochorismatase-like" evidence="2">
    <location>
        <begin position="3"/>
        <end position="148"/>
    </location>
</feature>
<dbReference type="InterPro" id="IPR050272">
    <property type="entry name" value="Isochorismatase-like_hydrls"/>
</dbReference>
<dbReference type="SUPFAM" id="SSF52499">
    <property type="entry name" value="Isochorismatase-like hydrolases"/>
    <property type="match status" value="1"/>
</dbReference>
<organism evidence="3 4">
    <name type="scientific">Caldimonas mangrovi</name>
    <dbReference type="NCBI Taxonomy" id="2944811"/>
    <lineage>
        <taxon>Bacteria</taxon>
        <taxon>Pseudomonadati</taxon>
        <taxon>Pseudomonadota</taxon>
        <taxon>Betaproteobacteria</taxon>
        <taxon>Burkholderiales</taxon>
        <taxon>Sphaerotilaceae</taxon>
        <taxon>Caldimonas</taxon>
    </lineage>
</organism>
<protein>
    <submittedName>
        <fullName evidence="3">Isochorismatase family protein</fullName>
    </submittedName>
</protein>
<dbReference type="EMBL" id="JAMKFE010000002">
    <property type="protein sequence ID" value="MCM5678598.1"/>
    <property type="molecule type" value="Genomic_DNA"/>
</dbReference>
<keyword evidence="4" id="KW-1185">Reference proteome</keyword>
<dbReference type="InterPro" id="IPR036380">
    <property type="entry name" value="Isochorismatase-like_sf"/>
</dbReference>
<dbReference type="PANTHER" id="PTHR43540">
    <property type="entry name" value="PEROXYUREIDOACRYLATE/UREIDOACRYLATE AMIDOHYDROLASE-RELATED"/>
    <property type="match status" value="1"/>
</dbReference>
<gene>
    <name evidence="3" type="ORF">M8A51_03520</name>
</gene>
<sequence length="185" mass="20567">MHTALILIDVQESFRHRPYWSEAEVPRLLERTHALLDGCQARGIPVVRILHTDGPEAPNNPFSRVSGLVRPLEGLQACDAAAEFLKHRHSALVGTGLPIWLRQHGIDRLIIAGIRTEQCCETTARHASDEGFEVDYVTEATLTFAMTQPDGSLLSPRDLMLRTETVLKDRFATIATVGEALERAH</sequence>
<dbReference type="RefSeq" id="WP_251777034.1">
    <property type="nucleotide sequence ID" value="NZ_JAMKFE010000002.1"/>
</dbReference>
<keyword evidence="1" id="KW-0378">Hydrolase</keyword>
<proteinExistence type="predicted"/>
<comment type="caution">
    <text evidence="3">The sequence shown here is derived from an EMBL/GenBank/DDBJ whole genome shotgun (WGS) entry which is preliminary data.</text>
</comment>